<dbReference type="Pfam" id="PF19732">
    <property type="entry name" value="SpoIIE_N"/>
    <property type="match status" value="1"/>
</dbReference>
<dbReference type="InterPro" id="IPR052016">
    <property type="entry name" value="Bact_Sigma-Reg"/>
</dbReference>
<evidence type="ECO:0000256" key="2">
    <source>
        <dbReference type="SAM" id="Phobius"/>
    </source>
</evidence>
<feature type="transmembrane region" description="Helical" evidence="2">
    <location>
        <begin position="124"/>
        <end position="151"/>
    </location>
</feature>
<reference evidence="4" key="1">
    <citation type="submission" date="2020-10" db="EMBL/GenBank/DDBJ databases">
        <authorList>
            <person name="Gilroy R."/>
        </authorList>
    </citation>
    <scope>NUCLEOTIDE SEQUENCE</scope>
    <source>
        <strain evidence="4">ChiW16-3235</strain>
    </source>
</reference>
<evidence type="ECO:0000259" key="3">
    <source>
        <dbReference type="PROSITE" id="PS51746"/>
    </source>
</evidence>
<dbReference type="AlphaFoldDB" id="A0A9D1J8U6"/>
<feature type="domain" description="PPM-type phosphatase" evidence="3">
    <location>
        <begin position="550"/>
        <end position="753"/>
    </location>
</feature>
<feature type="transmembrane region" description="Helical" evidence="2">
    <location>
        <begin position="224"/>
        <end position="243"/>
    </location>
</feature>
<evidence type="ECO:0000313" key="4">
    <source>
        <dbReference type="EMBL" id="HIR66681.1"/>
    </source>
</evidence>
<dbReference type="Proteomes" id="UP000823913">
    <property type="component" value="Unassembled WGS sequence"/>
</dbReference>
<dbReference type="Pfam" id="PF07228">
    <property type="entry name" value="SpoIIE"/>
    <property type="match status" value="1"/>
</dbReference>
<dbReference type="InterPro" id="IPR045768">
    <property type="entry name" value="SpoIIE_N"/>
</dbReference>
<gene>
    <name evidence="4" type="ORF">IAB94_01390</name>
</gene>
<feature type="transmembrane region" description="Helical" evidence="2">
    <location>
        <begin position="12"/>
        <end position="41"/>
    </location>
</feature>
<keyword evidence="2" id="KW-0472">Membrane</keyword>
<name>A0A9D1J8U6_9FIRM</name>
<protein>
    <submittedName>
        <fullName evidence="4">SpoIIE family protein phosphatase</fullName>
    </submittedName>
</protein>
<organism evidence="4 5">
    <name type="scientific">Candidatus Coproplasma avicola</name>
    <dbReference type="NCBI Taxonomy" id="2840744"/>
    <lineage>
        <taxon>Bacteria</taxon>
        <taxon>Bacillati</taxon>
        <taxon>Bacillota</taxon>
        <taxon>Clostridia</taxon>
        <taxon>Eubacteriales</taxon>
        <taxon>Candidatus Coproplasma</taxon>
    </lineage>
</organism>
<dbReference type="GO" id="GO:0016791">
    <property type="term" value="F:phosphatase activity"/>
    <property type="evidence" value="ECO:0007669"/>
    <property type="project" value="TreeGrafter"/>
</dbReference>
<proteinExistence type="predicted"/>
<reference evidence="4" key="2">
    <citation type="journal article" date="2021" name="PeerJ">
        <title>Extensive microbial diversity within the chicken gut microbiome revealed by metagenomics and culture.</title>
        <authorList>
            <person name="Gilroy R."/>
            <person name="Ravi A."/>
            <person name="Getino M."/>
            <person name="Pursley I."/>
            <person name="Horton D.L."/>
            <person name="Alikhan N.F."/>
            <person name="Baker D."/>
            <person name="Gharbi K."/>
            <person name="Hall N."/>
            <person name="Watson M."/>
            <person name="Adriaenssens E.M."/>
            <person name="Foster-Nyarko E."/>
            <person name="Jarju S."/>
            <person name="Secka A."/>
            <person name="Antonio M."/>
            <person name="Oren A."/>
            <person name="Chaudhuri R.R."/>
            <person name="La Ragione R."/>
            <person name="Hildebrand F."/>
            <person name="Pallen M.J."/>
        </authorList>
    </citation>
    <scope>NUCLEOTIDE SEQUENCE</scope>
    <source>
        <strain evidence="4">ChiW16-3235</strain>
    </source>
</reference>
<feature type="transmembrane region" description="Helical" evidence="2">
    <location>
        <begin position="95"/>
        <end position="112"/>
    </location>
</feature>
<dbReference type="PANTHER" id="PTHR43156">
    <property type="entry name" value="STAGE II SPORULATION PROTEIN E-RELATED"/>
    <property type="match status" value="1"/>
</dbReference>
<feature type="transmembrane region" description="Helical" evidence="2">
    <location>
        <begin position="53"/>
        <end position="83"/>
    </location>
</feature>
<keyword evidence="2" id="KW-1133">Transmembrane helix</keyword>
<dbReference type="SMART" id="SM00332">
    <property type="entry name" value="PP2Cc"/>
    <property type="match status" value="1"/>
</dbReference>
<dbReference type="Gene3D" id="3.60.40.10">
    <property type="entry name" value="PPM-type phosphatase domain"/>
    <property type="match status" value="1"/>
</dbReference>
<sequence length="758" mass="81238">MRVRIKVKSLAVYAAYAAGVVFINYCAGGAPLALGLCFAMLACGANLFIPPAIYILAAIPSLNWIVMLIALFEGAFVCAVTAVYRRARRRIKYEYAAYMAIALAPFVAFSPWEGIRDLYFTDNAYIIKAVAAVAVILFSLFCLKAVYALFYRLCRCRLKSEEIICLALVFTVAGIGFYNLCGLCASLAAGAGLVVFAVRLYRDPAALAVACAAGLPLLCTTFDGTYVAAYCLLAAVCLLFLSAGRGAPGAVAAALGALFFYFSGAFSGGVAEGIIYGLLLAVFCLLPTLPTDKFMGELLCALRVKQAIPETFESRLRDQTSRKLFATSQVFREIENAFNNLDAAPGDDAMQGHALGEIRARLCTRCDRAERCARTDVYKGFARLLHSGIIKGKVSLVDLPEEVTTNCAHPAEVIAETNAALARLKKLHAEAESARSGRRLLANQAKGISEVLKSAAVDIARGGERLTEREKSIEQALAGAGICCTEVRAGGEDDGEIYLTVSGTAKAGQLAAGIGAATGRNYILRDKITYDGERTCYVFVRPPDYDAAFGVAFAVKDGERASGDTHSVIKINEHSFLMALCDGMGSGESAKRVSQTTISLIEAFFRAEMPAETVLETINKLMCFNRDESFTCIDIAAIDLNTLKAGFIKIGSPAGIIIKKDGIRVMESNSLPLGILESIRPTVCEEQLEDGDNVVFMSDGITSSFPSTTDLYAFLERLKPLNPQNLADEILAAAKKAAGGRAVDDMTVLAVRIFPHEG</sequence>
<accession>A0A9D1J8U6</accession>
<dbReference type="InterPro" id="IPR036457">
    <property type="entry name" value="PPM-type-like_dom_sf"/>
</dbReference>
<dbReference type="PROSITE" id="PS51746">
    <property type="entry name" value="PPM_2"/>
    <property type="match status" value="1"/>
</dbReference>
<dbReference type="EMBL" id="DVHK01000033">
    <property type="protein sequence ID" value="HIR66681.1"/>
    <property type="molecule type" value="Genomic_DNA"/>
</dbReference>
<dbReference type="SUPFAM" id="SSF81606">
    <property type="entry name" value="PP2C-like"/>
    <property type="match status" value="1"/>
</dbReference>
<dbReference type="SMART" id="SM00331">
    <property type="entry name" value="PP2C_SIG"/>
    <property type="match status" value="1"/>
</dbReference>
<dbReference type="PANTHER" id="PTHR43156:SF2">
    <property type="entry name" value="STAGE II SPORULATION PROTEIN E"/>
    <property type="match status" value="1"/>
</dbReference>
<dbReference type="InterPro" id="IPR001932">
    <property type="entry name" value="PPM-type_phosphatase-like_dom"/>
</dbReference>
<keyword evidence="2" id="KW-0812">Transmembrane</keyword>
<feature type="transmembrane region" description="Helical" evidence="2">
    <location>
        <begin position="163"/>
        <end position="196"/>
    </location>
</feature>
<evidence type="ECO:0000256" key="1">
    <source>
        <dbReference type="ARBA" id="ARBA00022801"/>
    </source>
</evidence>
<evidence type="ECO:0000313" key="5">
    <source>
        <dbReference type="Proteomes" id="UP000823913"/>
    </source>
</evidence>
<comment type="caution">
    <text evidence="4">The sequence shown here is derived from an EMBL/GenBank/DDBJ whole genome shotgun (WGS) entry which is preliminary data.</text>
</comment>
<keyword evidence="1" id="KW-0378">Hydrolase</keyword>